<feature type="active site" description="Charge relay system" evidence="7">
    <location>
        <position position="154"/>
    </location>
</feature>
<evidence type="ECO:0000256" key="6">
    <source>
        <dbReference type="ARBA" id="ARBA00047407"/>
    </source>
</evidence>
<dbReference type="PANTHER" id="PTHR11895:SF151">
    <property type="entry name" value="GLUTAMYL-TRNA(GLN) AMIDOTRANSFERASE SUBUNIT A"/>
    <property type="match status" value="1"/>
</dbReference>
<evidence type="ECO:0000256" key="3">
    <source>
        <dbReference type="ARBA" id="ARBA00022741"/>
    </source>
</evidence>
<dbReference type="Proteomes" id="UP000228775">
    <property type="component" value="Unassembled WGS sequence"/>
</dbReference>
<comment type="similarity">
    <text evidence="1 7">Belongs to the amidase family. GatA subfamily.</text>
</comment>
<dbReference type="Gene3D" id="3.90.1300.10">
    <property type="entry name" value="Amidase signature (AS) domain"/>
    <property type="match status" value="1"/>
</dbReference>
<dbReference type="AlphaFoldDB" id="A0A2M7AXT5"/>
<comment type="caution">
    <text evidence="9">The sequence shown here is derived from an EMBL/GenBank/DDBJ whole genome shotgun (WGS) entry which is preliminary data.</text>
</comment>
<dbReference type="InterPro" id="IPR004412">
    <property type="entry name" value="GatA"/>
</dbReference>
<keyword evidence="5 7" id="KW-0648">Protein biosynthesis</keyword>
<dbReference type="InterPro" id="IPR023631">
    <property type="entry name" value="Amidase_dom"/>
</dbReference>
<proteinExistence type="inferred from homology"/>
<keyword evidence="9" id="KW-0808">Transferase</keyword>
<evidence type="ECO:0000256" key="2">
    <source>
        <dbReference type="ARBA" id="ARBA00022598"/>
    </source>
</evidence>
<dbReference type="InterPro" id="IPR000120">
    <property type="entry name" value="Amidase"/>
</dbReference>
<comment type="function">
    <text evidence="7">Allows the formation of correctly charged Gln-tRNA(Gln) through the transamidation of misacylated Glu-tRNA(Gln) in organisms which lack glutaminyl-tRNA synthetase. The reaction takes place in the presence of glutamine and ATP through an activated gamma-phospho-Glu-tRNA(Gln).</text>
</comment>
<feature type="domain" description="Amidase" evidence="8">
    <location>
        <begin position="24"/>
        <end position="466"/>
    </location>
</feature>
<dbReference type="HAMAP" id="MF_00120">
    <property type="entry name" value="GatA"/>
    <property type="match status" value="1"/>
</dbReference>
<protein>
    <recommendedName>
        <fullName evidence="7">Glutamyl-tRNA(Gln) amidotransferase subunit A</fullName>
        <shortName evidence="7">Glu-ADT subunit A</shortName>
        <ecNumber evidence="7">6.3.5.7</ecNumber>
    </recommendedName>
</protein>
<evidence type="ECO:0000313" key="9">
    <source>
        <dbReference type="EMBL" id="PIU75369.1"/>
    </source>
</evidence>
<evidence type="ECO:0000256" key="7">
    <source>
        <dbReference type="HAMAP-Rule" id="MF_00120"/>
    </source>
</evidence>
<dbReference type="GO" id="GO:0016740">
    <property type="term" value="F:transferase activity"/>
    <property type="evidence" value="ECO:0007669"/>
    <property type="project" value="UniProtKB-KW"/>
</dbReference>
<evidence type="ECO:0000256" key="1">
    <source>
        <dbReference type="ARBA" id="ARBA00008069"/>
    </source>
</evidence>
<dbReference type="GO" id="GO:0030956">
    <property type="term" value="C:glutamyl-tRNA(Gln) amidotransferase complex"/>
    <property type="evidence" value="ECO:0007669"/>
    <property type="project" value="InterPro"/>
</dbReference>
<dbReference type="SUPFAM" id="SSF75304">
    <property type="entry name" value="Amidase signature (AS) enzymes"/>
    <property type="match status" value="1"/>
</dbReference>
<organism evidence="9 10">
    <name type="scientific">Candidatus Portnoybacteria bacterium CG06_land_8_20_14_3_00_39_12</name>
    <dbReference type="NCBI Taxonomy" id="1974809"/>
    <lineage>
        <taxon>Bacteria</taxon>
        <taxon>Candidatus Portnoyibacteriota</taxon>
    </lineage>
</organism>
<evidence type="ECO:0000259" key="8">
    <source>
        <dbReference type="Pfam" id="PF01425"/>
    </source>
</evidence>
<accession>A0A2M7AXT5</accession>
<dbReference type="EMBL" id="PEVY01000025">
    <property type="protein sequence ID" value="PIU75369.1"/>
    <property type="molecule type" value="Genomic_DNA"/>
</dbReference>
<evidence type="ECO:0000256" key="5">
    <source>
        <dbReference type="ARBA" id="ARBA00022917"/>
    </source>
</evidence>
<dbReference type="Pfam" id="PF01425">
    <property type="entry name" value="Amidase"/>
    <property type="match status" value="1"/>
</dbReference>
<keyword evidence="4 7" id="KW-0067">ATP-binding</keyword>
<dbReference type="GO" id="GO:0006412">
    <property type="term" value="P:translation"/>
    <property type="evidence" value="ECO:0007669"/>
    <property type="project" value="UniProtKB-UniRule"/>
</dbReference>
<dbReference type="PANTHER" id="PTHR11895">
    <property type="entry name" value="TRANSAMIDASE"/>
    <property type="match status" value="1"/>
</dbReference>
<dbReference type="PROSITE" id="PS00571">
    <property type="entry name" value="AMIDASES"/>
    <property type="match status" value="1"/>
</dbReference>
<dbReference type="GO" id="GO:0050567">
    <property type="term" value="F:glutaminyl-tRNA synthase (glutamine-hydrolyzing) activity"/>
    <property type="evidence" value="ECO:0007669"/>
    <property type="project" value="UniProtKB-UniRule"/>
</dbReference>
<keyword evidence="2 7" id="KW-0436">Ligase</keyword>
<comment type="subunit">
    <text evidence="7">Heterotrimer of A, B and C subunits.</text>
</comment>
<name>A0A2M7AXT5_9BACT</name>
<reference evidence="10" key="1">
    <citation type="submission" date="2017-09" db="EMBL/GenBank/DDBJ databases">
        <title>Depth-based differentiation of microbial function through sediment-hosted aquifers and enrichment of novel symbionts in the deep terrestrial subsurface.</title>
        <authorList>
            <person name="Probst A.J."/>
            <person name="Ladd B."/>
            <person name="Jarett J.K."/>
            <person name="Geller-Mcgrath D.E."/>
            <person name="Sieber C.M.K."/>
            <person name="Emerson J.B."/>
            <person name="Anantharaman K."/>
            <person name="Thomas B.C."/>
            <person name="Malmstrom R."/>
            <person name="Stieglmeier M."/>
            <person name="Klingl A."/>
            <person name="Woyke T."/>
            <person name="Ryan C.M."/>
            <person name="Banfield J.F."/>
        </authorList>
    </citation>
    <scope>NUCLEOTIDE SEQUENCE [LARGE SCALE GENOMIC DNA]</scope>
</reference>
<dbReference type="InterPro" id="IPR036928">
    <property type="entry name" value="AS_sf"/>
</dbReference>
<gene>
    <name evidence="7 9" type="primary">gatA</name>
    <name evidence="9" type="ORF">COS76_01175</name>
</gene>
<evidence type="ECO:0000256" key="4">
    <source>
        <dbReference type="ARBA" id="ARBA00022840"/>
    </source>
</evidence>
<sequence>MNLNYLTISEAMDGLRAKQFSSQELTTACLEQIKKYNKKINAFITVTEYLALEQAQIVDRKINNGDKLNPLAGIPCSLKDVFCLKGAKATAGSKILQNYIAPYDATTVKLIKLNDAVILGKVNTDEFTMGSSTETSASGATRNPWDLSCVPGGSSGGSAAAVASAMGFYSLGTDTGGSIRQPACFCGIAGLKPTYGRVSRYGVMSMASSLDTIGPLARSVKDIALILEAIAGVDINDATTSREPVINYAAKLGKGIKGLKIGIPQEYFGQGLDPEVAAITDSAIKQFKKLGARIVKISLTYTKYALACYYIIVPSEISANLARYDGIRYGLSKSEGDLLATYLQTRAQGLGDEVKRRIIIGTYALSAGYYDAYYLKAQKVRTLIKQDFEKAFKQVGVILTPTTPRPAFKIGEKNNDPLTMYLEDIFTVPINLAGIPGLSIPAGFTKSGLPVGVQLLAKQFNEEDLLRTGYAFEQATDYHKMYPIID</sequence>
<feature type="active site" description="Acyl-ester intermediate" evidence="7">
    <location>
        <position position="178"/>
    </location>
</feature>
<keyword evidence="3 7" id="KW-0547">Nucleotide-binding</keyword>
<evidence type="ECO:0000313" key="10">
    <source>
        <dbReference type="Proteomes" id="UP000228775"/>
    </source>
</evidence>
<dbReference type="NCBIfam" id="TIGR00132">
    <property type="entry name" value="gatA"/>
    <property type="match status" value="1"/>
</dbReference>
<dbReference type="EC" id="6.3.5.7" evidence="7"/>
<dbReference type="InterPro" id="IPR020556">
    <property type="entry name" value="Amidase_CS"/>
</dbReference>
<comment type="catalytic activity">
    <reaction evidence="6 7">
        <text>L-glutamyl-tRNA(Gln) + L-glutamine + ATP + H2O = L-glutaminyl-tRNA(Gln) + L-glutamate + ADP + phosphate + H(+)</text>
        <dbReference type="Rhea" id="RHEA:17521"/>
        <dbReference type="Rhea" id="RHEA-COMP:9681"/>
        <dbReference type="Rhea" id="RHEA-COMP:9684"/>
        <dbReference type="ChEBI" id="CHEBI:15377"/>
        <dbReference type="ChEBI" id="CHEBI:15378"/>
        <dbReference type="ChEBI" id="CHEBI:29985"/>
        <dbReference type="ChEBI" id="CHEBI:30616"/>
        <dbReference type="ChEBI" id="CHEBI:43474"/>
        <dbReference type="ChEBI" id="CHEBI:58359"/>
        <dbReference type="ChEBI" id="CHEBI:78520"/>
        <dbReference type="ChEBI" id="CHEBI:78521"/>
        <dbReference type="ChEBI" id="CHEBI:456216"/>
        <dbReference type="EC" id="6.3.5.7"/>
    </reaction>
</comment>
<dbReference type="GO" id="GO:0005524">
    <property type="term" value="F:ATP binding"/>
    <property type="evidence" value="ECO:0007669"/>
    <property type="project" value="UniProtKB-KW"/>
</dbReference>
<feature type="active site" description="Charge relay system" evidence="7">
    <location>
        <position position="79"/>
    </location>
</feature>